<protein>
    <recommendedName>
        <fullName evidence="1">YdhG-like domain-containing protein</fullName>
    </recommendedName>
</protein>
<dbReference type="InterPro" id="IPR014922">
    <property type="entry name" value="YdhG-like"/>
</dbReference>
<accession>A0ABU1VCB9</accession>
<evidence type="ECO:0000259" key="1">
    <source>
        <dbReference type="Pfam" id="PF08818"/>
    </source>
</evidence>
<name>A0ABU1VCB9_9BURK</name>
<dbReference type="EMBL" id="JAVDWE010000007">
    <property type="protein sequence ID" value="MDR7094970.1"/>
    <property type="molecule type" value="Genomic_DNA"/>
</dbReference>
<dbReference type="Pfam" id="PF08818">
    <property type="entry name" value="DUF1801"/>
    <property type="match status" value="1"/>
</dbReference>
<gene>
    <name evidence="2" type="ORF">J2X09_002714</name>
</gene>
<reference evidence="2 3" key="1">
    <citation type="submission" date="2023-07" db="EMBL/GenBank/DDBJ databases">
        <title>Sorghum-associated microbial communities from plants grown in Nebraska, USA.</title>
        <authorList>
            <person name="Schachtman D."/>
        </authorList>
    </citation>
    <scope>NUCLEOTIDE SEQUENCE [LARGE SCALE GENOMIC DNA]</scope>
    <source>
        <strain evidence="2 3">BE240</strain>
    </source>
</reference>
<feature type="domain" description="YdhG-like" evidence="1">
    <location>
        <begin position="21"/>
        <end position="115"/>
    </location>
</feature>
<dbReference type="Proteomes" id="UP001265550">
    <property type="component" value="Unassembled WGS sequence"/>
</dbReference>
<keyword evidence="3" id="KW-1185">Reference proteome</keyword>
<proteinExistence type="predicted"/>
<dbReference type="RefSeq" id="WP_204734123.1">
    <property type="nucleotide sequence ID" value="NZ_JAVDWE010000007.1"/>
</dbReference>
<dbReference type="Gene3D" id="3.90.1150.200">
    <property type="match status" value="1"/>
</dbReference>
<evidence type="ECO:0000313" key="3">
    <source>
        <dbReference type="Proteomes" id="UP001265550"/>
    </source>
</evidence>
<sequence>MKNLVTSTTPDDHLAALQGWQQQAVAALHSAVLHAAPALTAVIKWGHLVYLSNGPVLLIRAEASRVLFGFWRGQRLRAIEPRLKPGGQFEMATMPLTLETSLDRDTVVRLVREAVGLNAALGDPTKPAR</sequence>
<evidence type="ECO:0000313" key="2">
    <source>
        <dbReference type="EMBL" id="MDR7094970.1"/>
    </source>
</evidence>
<comment type="caution">
    <text evidence="2">The sequence shown here is derived from an EMBL/GenBank/DDBJ whole genome shotgun (WGS) entry which is preliminary data.</text>
</comment>
<dbReference type="SUPFAM" id="SSF159888">
    <property type="entry name" value="YdhG-like"/>
    <property type="match status" value="1"/>
</dbReference>
<organism evidence="2 3">
    <name type="scientific">Hydrogenophaga laconesensis</name>
    <dbReference type="NCBI Taxonomy" id="1805971"/>
    <lineage>
        <taxon>Bacteria</taxon>
        <taxon>Pseudomonadati</taxon>
        <taxon>Pseudomonadota</taxon>
        <taxon>Betaproteobacteria</taxon>
        <taxon>Burkholderiales</taxon>
        <taxon>Comamonadaceae</taxon>
        <taxon>Hydrogenophaga</taxon>
    </lineage>
</organism>